<protein>
    <submittedName>
        <fullName evidence="2">Uncharacterized protein</fullName>
    </submittedName>
</protein>
<keyword evidence="3" id="KW-1185">Reference proteome</keyword>
<gene>
    <name evidence="2" type="ORF">EI981_10570</name>
</gene>
<evidence type="ECO:0000256" key="1">
    <source>
        <dbReference type="SAM" id="Coils"/>
    </source>
</evidence>
<dbReference type="Proteomes" id="UP000270678">
    <property type="component" value="Chromosome"/>
</dbReference>
<keyword evidence="1" id="KW-0175">Coiled coil</keyword>
<dbReference type="OrthoDB" id="2652483at2"/>
<name>A0A3S9UXA6_9BACL</name>
<evidence type="ECO:0000313" key="3">
    <source>
        <dbReference type="Proteomes" id="UP000270678"/>
    </source>
</evidence>
<feature type="coiled-coil region" evidence="1">
    <location>
        <begin position="121"/>
        <end position="148"/>
    </location>
</feature>
<dbReference type="RefSeq" id="WP_126997911.1">
    <property type="nucleotide sequence ID" value="NZ_CP034346.1"/>
</dbReference>
<accession>A0A3S9UXA6</accession>
<evidence type="ECO:0000313" key="2">
    <source>
        <dbReference type="EMBL" id="AZS14861.1"/>
    </source>
</evidence>
<dbReference type="AlphaFoldDB" id="A0A3S9UXA6"/>
<reference evidence="3" key="1">
    <citation type="submission" date="2018-12" db="EMBL/GenBank/DDBJ databases">
        <title>Complete genome sequence of Paenibacillus sp. MBLB1234.</title>
        <authorList>
            <person name="Nam Y.-D."/>
            <person name="Kang J."/>
            <person name="Chung W.-H."/>
            <person name="Park Y.S."/>
        </authorList>
    </citation>
    <scope>NUCLEOTIDE SEQUENCE [LARGE SCALE GENOMIC DNA]</scope>
    <source>
        <strain evidence="3">MBLB1234</strain>
    </source>
</reference>
<sequence>MKLRIGTIAASVAVSALLLFGGWYSYQHWVVESPFEKTVKQFDGVNSVESDINRQQVALKLDLKPGTDLGELVKYIQEDGKKWVGQRQLSFEIKDQSNRDLNRAWNKVLFPIAQAMENKQYTDINTALDQLQQQNKSITAKAEMDDKNVYITLTDGKASKFIILPRVPERMGAWPNA</sequence>
<dbReference type="EMBL" id="CP034346">
    <property type="protein sequence ID" value="AZS14861.1"/>
    <property type="molecule type" value="Genomic_DNA"/>
</dbReference>
<proteinExistence type="predicted"/>
<organism evidence="2 3">
    <name type="scientific">Paenibacillus lutimineralis</name>
    <dbReference type="NCBI Taxonomy" id="2707005"/>
    <lineage>
        <taxon>Bacteria</taxon>
        <taxon>Bacillati</taxon>
        <taxon>Bacillota</taxon>
        <taxon>Bacilli</taxon>
        <taxon>Bacillales</taxon>
        <taxon>Paenibacillaceae</taxon>
        <taxon>Paenibacillus</taxon>
    </lineage>
</organism>
<dbReference type="KEGG" id="plut:EI981_10570"/>